<dbReference type="Proteomes" id="UP001055811">
    <property type="component" value="Linkage Group LG08"/>
</dbReference>
<evidence type="ECO:0000313" key="1">
    <source>
        <dbReference type="EMBL" id="KAI3700638.1"/>
    </source>
</evidence>
<evidence type="ECO:0000313" key="2">
    <source>
        <dbReference type="Proteomes" id="UP001055811"/>
    </source>
</evidence>
<reference evidence="1 2" key="2">
    <citation type="journal article" date="2022" name="Mol. Ecol. Resour.">
        <title>The genomes of chicory, endive, great burdock and yacon provide insights into Asteraceae paleo-polyploidization history and plant inulin production.</title>
        <authorList>
            <person name="Fan W."/>
            <person name="Wang S."/>
            <person name="Wang H."/>
            <person name="Wang A."/>
            <person name="Jiang F."/>
            <person name="Liu H."/>
            <person name="Zhao H."/>
            <person name="Xu D."/>
            <person name="Zhang Y."/>
        </authorList>
    </citation>
    <scope>NUCLEOTIDE SEQUENCE [LARGE SCALE GENOMIC DNA]</scope>
    <source>
        <strain evidence="2">cv. Punajuju</strain>
        <tissue evidence="1">Leaves</tissue>
    </source>
</reference>
<accession>A0ACB8ZTV4</accession>
<comment type="caution">
    <text evidence="1">The sequence shown here is derived from an EMBL/GenBank/DDBJ whole genome shotgun (WGS) entry which is preliminary data.</text>
</comment>
<dbReference type="EMBL" id="CM042016">
    <property type="protein sequence ID" value="KAI3700638.1"/>
    <property type="molecule type" value="Genomic_DNA"/>
</dbReference>
<proteinExistence type="predicted"/>
<organism evidence="1 2">
    <name type="scientific">Cichorium intybus</name>
    <name type="common">Chicory</name>
    <dbReference type="NCBI Taxonomy" id="13427"/>
    <lineage>
        <taxon>Eukaryota</taxon>
        <taxon>Viridiplantae</taxon>
        <taxon>Streptophyta</taxon>
        <taxon>Embryophyta</taxon>
        <taxon>Tracheophyta</taxon>
        <taxon>Spermatophyta</taxon>
        <taxon>Magnoliopsida</taxon>
        <taxon>eudicotyledons</taxon>
        <taxon>Gunneridae</taxon>
        <taxon>Pentapetalae</taxon>
        <taxon>asterids</taxon>
        <taxon>campanulids</taxon>
        <taxon>Asterales</taxon>
        <taxon>Asteraceae</taxon>
        <taxon>Cichorioideae</taxon>
        <taxon>Cichorieae</taxon>
        <taxon>Cichoriinae</taxon>
        <taxon>Cichorium</taxon>
    </lineage>
</organism>
<gene>
    <name evidence="1" type="ORF">L2E82_45275</name>
</gene>
<name>A0ACB8ZTV4_CICIN</name>
<keyword evidence="2" id="KW-1185">Reference proteome</keyword>
<protein>
    <submittedName>
        <fullName evidence="1">Uncharacterized protein</fullName>
    </submittedName>
</protein>
<reference evidence="2" key="1">
    <citation type="journal article" date="2022" name="Mol. Ecol. Resour.">
        <title>The genomes of chicory, endive, great burdock and yacon provide insights into Asteraceae palaeo-polyploidization history and plant inulin production.</title>
        <authorList>
            <person name="Fan W."/>
            <person name="Wang S."/>
            <person name="Wang H."/>
            <person name="Wang A."/>
            <person name="Jiang F."/>
            <person name="Liu H."/>
            <person name="Zhao H."/>
            <person name="Xu D."/>
            <person name="Zhang Y."/>
        </authorList>
    </citation>
    <scope>NUCLEOTIDE SEQUENCE [LARGE SCALE GENOMIC DNA]</scope>
    <source>
        <strain evidence="2">cv. Punajuju</strain>
    </source>
</reference>
<sequence>MKIENRTKTEENICFQRCHFENFKSLSIGLQQPHFPPVPHRPCCDLENLYEGEIPLGCSTIDKLGMDCA</sequence>